<dbReference type="InterPro" id="IPR029063">
    <property type="entry name" value="SAM-dependent_MTases_sf"/>
</dbReference>
<name>A0A2V2N905_9EURY</name>
<dbReference type="GeneID" id="97611055"/>
<dbReference type="InterPro" id="IPR002941">
    <property type="entry name" value="DNA_methylase_N4/N6"/>
</dbReference>
<dbReference type="Pfam" id="PF01555">
    <property type="entry name" value="N6_N4_Mtase"/>
    <property type="match status" value="2"/>
</dbReference>
<dbReference type="InterPro" id="IPR002052">
    <property type="entry name" value="DNA_methylase_N6_adenine_CS"/>
</dbReference>
<dbReference type="OrthoDB" id="38200at2157"/>
<feature type="domain" description="DNA methylase N-4/N-6" evidence="4">
    <location>
        <begin position="72"/>
        <end position="123"/>
    </location>
</feature>
<reference evidence="5 6" key="1">
    <citation type="submission" date="2018-05" db="EMBL/GenBank/DDBJ databases">
        <title>Draft genome of Methanospirillum stamsii Pt1.</title>
        <authorList>
            <person name="Dueholm M.S."/>
            <person name="Nielsen P.H."/>
            <person name="Bakmann L.F."/>
            <person name="Otzen D.E."/>
        </authorList>
    </citation>
    <scope>NUCLEOTIDE SEQUENCE [LARGE SCALE GENOMIC DNA]</scope>
    <source>
        <strain evidence="5 6">Pt1</strain>
    </source>
</reference>
<organism evidence="5 6">
    <name type="scientific">Methanospirillum stamsii</name>
    <dbReference type="NCBI Taxonomy" id="1277351"/>
    <lineage>
        <taxon>Archaea</taxon>
        <taxon>Methanobacteriati</taxon>
        <taxon>Methanobacteriota</taxon>
        <taxon>Stenosarchaea group</taxon>
        <taxon>Methanomicrobia</taxon>
        <taxon>Methanomicrobiales</taxon>
        <taxon>Methanospirillaceae</taxon>
        <taxon>Methanospirillum</taxon>
    </lineage>
</organism>
<keyword evidence="3" id="KW-0808">Transferase</keyword>
<dbReference type="GO" id="GO:0032259">
    <property type="term" value="P:methylation"/>
    <property type="evidence" value="ECO:0007669"/>
    <property type="project" value="UniProtKB-KW"/>
</dbReference>
<dbReference type="GO" id="GO:0008170">
    <property type="term" value="F:N-methyltransferase activity"/>
    <property type="evidence" value="ECO:0007669"/>
    <property type="project" value="InterPro"/>
</dbReference>
<comment type="caution">
    <text evidence="5">The sequence shown here is derived from an EMBL/GenBank/DDBJ whole genome shotgun (WGS) entry which is preliminary data.</text>
</comment>
<keyword evidence="2 5" id="KW-0489">Methyltransferase</keyword>
<evidence type="ECO:0000256" key="2">
    <source>
        <dbReference type="ARBA" id="ARBA00022603"/>
    </source>
</evidence>
<proteinExistence type="inferred from homology"/>
<dbReference type="PROSITE" id="PS00092">
    <property type="entry name" value="N6_MTASE"/>
    <property type="match status" value="1"/>
</dbReference>
<dbReference type="AlphaFoldDB" id="A0A2V2N905"/>
<gene>
    <name evidence="5" type="ORF">DLD82_07515</name>
</gene>
<feature type="domain" description="DNA methylase N-4/N-6" evidence="4">
    <location>
        <begin position="470"/>
        <end position="594"/>
    </location>
</feature>
<dbReference type="EMBL" id="QGMZ01000014">
    <property type="protein sequence ID" value="PWR75055.1"/>
    <property type="molecule type" value="Genomic_DNA"/>
</dbReference>
<accession>A0A2V2N905</accession>
<dbReference type="GO" id="GO:0003677">
    <property type="term" value="F:DNA binding"/>
    <property type="evidence" value="ECO:0007669"/>
    <property type="project" value="InterPro"/>
</dbReference>
<dbReference type="Proteomes" id="UP000245934">
    <property type="component" value="Unassembled WGS sequence"/>
</dbReference>
<evidence type="ECO:0000256" key="3">
    <source>
        <dbReference type="ARBA" id="ARBA00022679"/>
    </source>
</evidence>
<comment type="similarity">
    <text evidence="1">Belongs to the N(4)/N(6)-methyltransferase family.</text>
</comment>
<sequence length="859" mass="99449">MQKKLEFSDSLLTELKGIEGFPDGNDENIIFLSDPPVFTACPNPWISEFISSGIKEFGTTHDYDQTPYTADVSEGKNDPIYNVHSYHTKVPHKAIMRYLLHYTSPGDIVLDGFCGTGMTGVASYMCGHPDNDFKKLIEKENSIVEWGVRKAILSDLSPAATFIAYGYNNPIKKSQLFTDASGIALEVEKECGWLFETYHVIEGNQQYQTDIQGEKVPIIGKINYIIWSDVFICPSCMKDIIFWDIAIKPDGTFHNDLSCPFCEAIIEKKDMERVRESVYDDSLQQTVTRAKQVPVKINYSITDSKGKITRYNKAPDGHDLDIIQRILSEHIPYWYPTRLMHEGELRKHPERTHGITHVHQYYTKRNLWIFAALFHRAKQLDHKALLFILSSIHLHINRMRIYQPVKPGGTPKLQGTFFIPTISVEVSPLDVFPRKLRDIGNMYEMMDPEHHACISTGSSGDLRLIPSESIDYIFIDPPFGGNLQYAELNYLWESWLGVTTNDEPEAIITKFRQKGLSEYQTLMESCFREFYRVLKPGRWMTVEFHNSKNSVWMAIQEGLMKAGFVVADVRVLDKKQGTFYQKNTPGAVKQDLIITSYKPEHDLETHAHLASSDESTVWEFIHQHLGRLPIVDGTGGIIRIIEERKGYLLFDRMVAFFVQRGAQIPISSGDFYAGLKQRYPERDGMYFLDEQVATYDKQRIKVDRIEQTVLFVHDERSTVQWLTHLLSDKQMTYQEIQPLFLRVLHLDKFEKLPELADILEQYFLKTDEERWYTPDPSRLSDLEKIRERALLREFDTYRTGKGRLKLFRTEAIRAGFRKAWTKQDYQTIILIGQRLPENILQEDDQLLMYYDNSMTRGGS</sequence>
<protein>
    <submittedName>
        <fullName evidence="5">DNA methylase</fullName>
    </submittedName>
</protein>
<evidence type="ECO:0000313" key="5">
    <source>
        <dbReference type="EMBL" id="PWR75055.1"/>
    </source>
</evidence>
<dbReference type="Gene3D" id="3.40.50.150">
    <property type="entry name" value="Vaccinia Virus protein VP39"/>
    <property type="match status" value="2"/>
</dbReference>
<keyword evidence="6" id="KW-1185">Reference proteome</keyword>
<evidence type="ECO:0000259" key="4">
    <source>
        <dbReference type="Pfam" id="PF01555"/>
    </source>
</evidence>
<evidence type="ECO:0000256" key="1">
    <source>
        <dbReference type="ARBA" id="ARBA00006594"/>
    </source>
</evidence>
<dbReference type="RefSeq" id="WP_109940486.1">
    <property type="nucleotide sequence ID" value="NZ_CP176366.1"/>
</dbReference>
<dbReference type="SUPFAM" id="SSF53335">
    <property type="entry name" value="S-adenosyl-L-methionine-dependent methyltransferases"/>
    <property type="match status" value="2"/>
</dbReference>
<evidence type="ECO:0000313" key="6">
    <source>
        <dbReference type="Proteomes" id="UP000245934"/>
    </source>
</evidence>